<protein>
    <submittedName>
        <fullName evidence="1">Auxin response factor 2</fullName>
    </submittedName>
</protein>
<dbReference type="STRING" id="2094558.A0A314ZFL1"/>
<sequence length="163" mass="17742">MPGGFSRVLQGQEFSTLRGNFVDSESDTAEKSLAWTPSVDDEKIDVVSASRRYGIPSGRHEPTYTDLLSGFGTNVDSSRGICPPFVDQAVANSMRKHSLDQEGKFNLQSWSMLPSSLSLSLDSNLKGPPIGNMAYQAQGNTDMVDLVTILSNGHRVDHHKEIG</sequence>
<dbReference type="AlphaFoldDB" id="A0A314ZFL1"/>
<dbReference type="OrthoDB" id="10517072at2759"/>
<evidence type="ECO:0000313" key="2">
    <source>
        <dbReference type="Proteomes" id="UP000250321"/>
    </source>
</evidence>
<comment type="caution">
    <text evidence="1">The sequence shown here is derived from an EMBL/GenBank/DDBJ whole genome shotgun (WGS) entry which is preliminary data.</text>
</comment>
<dbReference type="Proteomes" id="UP000250321">
    <property type="component" value="Unassembled WGS sequence"/>
</dbReference>
<evidence type="ECO:0000313" key="1">
    <source>
        <dbReference type="EMBL" id="PQQ18109.1"/>
    </source>
</evidence>
<accession>A0A314ZFL1</accession>
<proteinExistence type="predicted"/>
<keyword evidence="2" id="KW-1185">Reference proteome</keyword>
<name>A0A314ZFL1_PRUYE</name>
<organism evidence="1 2">
    <name type="scientific">Prunus yedoensis var. nudiflora</name>
    <dbReference type="NCBI Taxonomy" id="2094558"/>
    <lineage>
        <taxon>Eukaryota</taxon>
        <taxon>Viridiplantae</taxon>
        <taxon>Streptophyta</taxon>
        <taxon>Embryophyta</taxon>
        <taxon>Tracheophyta</taxon>
        <taxon>Spermatophyta</taxon>
        <taxon>Magnoliopsida</taxon>
        <taxon>eudicotyledons</taxon>
        <taxon>Gunneridae</taxon>
        <taxon>Pentapetalae</taxon>
        <taxon>rosids</taxon>
        <taxon>fabids</taxon>
        <taxon>Rosales</taxon>
        <taxon>Rosaceae</taxon>
        <taxon>Amygdaloideae</taxon>
        <taxon>Amygdaleae</taxon>
        <taxon>Prunus</taxon>
    </lineage>
</organism>
<dbReference type="EMBL" id="PJQY01000123">
    <property type="protein sequence ID" value="PQQ18109.1"/>
    <property type="molecule type" value="Genomic_DNA"/>
</dbReference>
<gene>
    <name evidence="1" type="ORF">Pyn_28605</name>
</gene>
<reference evidence="1 2" key="1">
    <citation type="submission" date="2018-02" db="EMBL/GenBank/DDBJ databases">
        <title>Draft genome of wild Prunus yedoensis var. nudiflora.</title>
        <authorList>
            <person name="Baek S."/>
            <person name="Kim J.-H."/>
            <person name="Choi K."/>
            <person name="Kim G.-B."/>
            <person name="Cho A."/>
            <person name="Jang H."/>
            <person name="Shin C.-H."/>
            <person name="Yu H.-J."/>
            <person name="Mun J.-H."/>
        </authorList>
    </citation>
    <scope>NUCLEOTIDE SEQUENCE [LARGE SCALE GENOMIC DNA]</scope>
    <source>
        <strain evidence="2">cv. Jeju island</strain>
        <tissue evidence="1">Leaf</tissue>
    </source>
</reference>